<dbReference type="GO" id="GO:0000287">
    <property type="term" value="F:magnesium ion binding"/>
    <property type="evidence" value="ECO:0007669"/>
    <property type="project" value="TreeGrafter"/>
</dbReference>
<proteinExistence type="predicted"/>
<dbReference type="SUPFAM" id="SSF56784">
    <property type="entry name" value="HAD-like"/>
    <property type="match status" value="1"/>
</dbReference>
<dbReference type="AlphaFoldDB" id="A0A2T0R2L6"/>
<keyword evidence="2" id="KW-1185">Reference proteome</keyword>
<dbReference type="Gene3D" id="3.40.50.1000">
    <property type="entry name" value="HAD superfamily/HAD-like"/>
    <property type="match status" value="1"/>
</dbReference>
<dbReference type="PANTHER" id="PTHR10000:SF8">
    <property type="entry name" value="HAD SUPERFAMILY HYDROLASE-LIKE, TYPE 3"/>
    <property type="match status" value="1"/>
</dbReference>
<dbReference type="EMBL" id="PVZF01000007">
    <property type="protein sequence ID" value="PRY14058.1"/>
    <property type="molecule type" value="Genomic_DNA"/>
</dbReference>
<dbReference type="GO" id="GO:0016791">
    <property type="term" value="F:phosphatase activity"/>
    <property type="evidence" value="ECO:0007669"/>
    <property type="project" value="TreeGrafter"/>
</dbReference>
<accession>A0A2T0R2L6</accession>
<dbReference type="NCBIfam" id="TIGR01484">
    <property type="entry name" value="HAD-SF-IIB"/>
    <property type="match status" value="1"/>
</dbReference>
<dbReference type="Pfam" id="PF08282">
    <property type="entry name" value="Hydrolase_3"/>
    <property type="match status" value="1"/>
</dbReference>
<evidence type="ECO:0000313" key="2">
    <source>
        <dbReference type="Proteomes" id="UP000238083"/>
    </source>
</evidence>
<sequence length="283" mass="29714">MTSEAAAVDTLETEFARTWKLVATDLDGTVIPRDAPVSARTLAAFAACDAAGIPVVPVTGRPPRWVTPLAAEAGLRGQVVCANGAIVYDLDADAVVRQHPIAVDVLREVVARLRPALPGIGFALEAVVGFRREPQYATRFDSGLEQRVAEFDELLRDAPPVVKILAKCPGVASDEMVAIAREQVDGLVNVTHSNAADSLVEIMAAGVSKASTLAEVAAERGITAAGVVAFGDMPNDLEMLRWAGRSYAMADGHPEAIEAADGVAPDCGDDGVAQVLERLLRAR</sequence>
<dbReference type="InterPro" id="IPR036412">
    <property type="entry name" value="HAD-like_sf"/>
</dbReference>
<dbReference type="PANTHER" id="PTHR10000">
    <property type="entry name" value="PHOSPHOSERINE PHOSPHATASE"/>
    <property type="match status" value="1"/>
</dbReference>
<evidence type="ECO:0000313" key="1">
    <source>
        <dbReference type="EMBL" id="PRY14058.1"/>
    </source>
</evidence>
<gene>
    <name evidence="1" type="ORF">CLV37_107177</name>
</gene>
<organism evidence="1 2">
    <name type="scientific">Kineococcus rhizosphaerae</name>
    <dbReference type="NCBI Taxonomy" id="559628"/>
    <lineage>
        <taxon>Bacteria</taxon>
        <taxon>Bacillati</taxon>
        <taxon>Actinomycetota</taxon>
        <taxon>Actinomycetes</taxon>
        <taxon>Kineosporiales</taxon>
        <taxon>Kineosporiaceae</taxon>
        <taxon>Kineococcus</taxon>
    </lineage>
</organism>
<dbReference type="Gene3D" id="3.30.1240.10">
    <property type="match status" value="1"/>
</dbReference>
<dbReference type="InterPro" id="IPR006379">
    <property type="entry name" value="HAD-SF_hydro_IIB"/>
</dbReference>
<reference evidence="1 2" key="1">
    <citation type="submission" date="2018-03" db="EMBL/GenBank/DDBJ databases">
        <title>Genomic Encyclopedia of Archaeal and Bacterial Type Strains, Phase II (KMG-II): from individual species to whole genera.</title>
        <authorList>
            <person name="Goeker M."/>
        </authorList>
    </citation>
    <scope>NUCLEOTIDE SEQUENCE [LARGE SCALE GENOMIC DNA]</scope>
    <source>
        <strain evidence="1 2">DSM 19711</strain>
    </source>
</reference>
<name>A0A2T0R2L6_9ACTN</name>
<dbReference type="RefSeq" id="WP_211298667.1">
    <property type="nucleotide sequence ID" value="NZ_PVZF01000007.1"/>
</dbReference>
<dbReference type="Proteomes" id="UP000238083">
    <property type="component" value="Unassembled WGS sequence"/>
</dbReference>
<evidence type="ECO:0008006" key="3">
    <source>
        <dbReference type="Google" id="ProtNLM"/>
    </source>
</evidence>
<dbReference type="GO" id="GO:0005829">
    <property type="term" value="C:cytosol"/>
    <property type="evidence" value="ECO:0007669"/>
    <property type="project" value="TreeGrafter"/>
</dbReference>
<protein>
    <recommendedName>
        <fullName evidence="3">HAD superfamily hydrolase (TIGR01484 family)</fullName>
    </recommendedName>
</protein>
<comment type="caution">
    <text evidence="1">The sequence shown here is derived from an EMBL/GenBank/DDBJ whole genome shotgun (WGS) entry which is preliminary data.</text>
</comment>
<dbReference type="InterPro" id="IPR023214">
    <property type="entry name" value="HAD_sf"/>
</dbReference>